<evidence type="ECO:0000259" key="5">
    <source>
        <dbReference type="PROSITE" id="PS50977"/>
    </source>
</evidence>
<feature type="DNA-binding region" description="H-T-H motif" evidence="4">
    <location>
        <begin position="40"/>
        <end position="59"/>
    </location>
</feature>
<dbReference type="InterPro" id="IPR001647">
    <property type="entry name" value="HTH_TetR"/>
</dbReference>
<dbReference type="InterPro" id="IPR009057">
    <property type="entry name" value="Homeodomain-like_sf"/>
</dbReference>
<keyword evidence="3" id="KW-0804">Transcription</keyword>
<dbReference type="PROSITE" id="PS50977">
    <property type="entry name" value="HTH_TETR_2"/>
    <property type="match status" value="1"/>
</dbReference>
<protein>
    <submittedName>
        <fullName evidence="6">AcrR family transcriptional regulator</fullName>
    </submittedName>
</protein>
<evidence type="ECO:0000313" key="6">
    <source>
        <dbReference type="EMBL" id="MDR6293189.1"/>
    </source>
</evidence>
<dbReference type="Gene3D" id="1.10.357.10">
    <property type="entry name" value="Tetracycline Repressor, domain 2"/>
    <property type="match status" value="1"/>
</dbReference>
<keyword evidence="2 4" id="KW-0238">DNA-binding</keyword>
<keyword evidence="7" id="KW-1185">Reference proteome</keyword>
<dbReference type="InterPro" id="IPR011075">
    <property type="entry name" value="TetR_C"/>
</dbReference>
<sequence length="207" mass="22727">MVQKKDDEPRGRGRPRAYDPQVALQQATDRFWRSGYASTSLDEISAATGMNRPSLYAAFGDKHALYLKALDRYWQRAFAAMREALADVDQALDEALMRAYDGQLEIYFSDDDLPLGCFAIGTATTEAAEDPEIRSSLADGLRGLDADLEARFRIARDKGELKDGADPAALAVLASAVLHTIAIRARAGVPRAELREMARKTVDMICG</sequence>
<accession>A0ABU1JYU9</accession>
<evidence type="ECO:0000256" key="2">
    <source>
        <dbReference type="ARBA" id="ARBA00023125"/>
    </source>
</evidence>
<proteinExistence type="predicted"/>
<organism evidence="6 7">
    <name type="scientific">Inquilinus ginsengisoli</name>
    <dbReference type="NCBI Taxonomy" id="363840"/>
    <lineage>
        <taxon>Bacteria</taxon>
        <taxon>Pseudomonadati</taxon>
        <taxon>Pseudomonadota</taxon>
        <taxon>Alphaproteobacteria</taxon>
        <taxon>Rhodospirillales</taxon>
        <taxon>Rhodospirillaceae</taxon>
        <taxon>Inquilinus</taxon>
    </lineage>
</organism>
<dbReference type="SUPFAM" id="SSF46689">
    <property type="entry name" value="Homeodomain-like"/>
    <property type="match status" value="1"/>
</dbReference>
<dbReference type="Proteomes" id="UP001262410">
    <property type="component" value="Unassembled WGS sequence"/>
</dbReference>
<comment type="caution">
    <text evidence="6">The sequence shown here is derived from an EMBL/GenBank/DDBJ whole genome shotgun (WGS) entry which is preliminary data.</text>
</comment>
<evidence type="ECO:0000256" key="4">
    <source>
        <dbReference type="PROSITE-ProRule" id="PRU00335"/>
    </source>
</evidence>
<dbReference type="PANTHER" id="PTHR47506:SF1">
    <property type="entry name" value="HTH-TYPE TRANSCRIPTIONAL REGULATOR YJDC"/>
    <property type="match status" value="1"/>
</dbReference>
<dbReference type="SUPFAM" id="SSF48498">
    <property type="entry name" value="Tetracyclin repressor-like, C-terminal domain"/>
    <property type="match status" value="1"/>
</dbReference>
<evidence type="ECO:0000313" key="7">
    <source>
        <dbReference type="Proteomes" id="UP001262410"/>
    </source>
</evidence>
<dbReference type="PANTHER" id="PTHR47506">
    <property type="entry name" value="TRANSCRIPTIONAL REGULATORY PROTEIN"/>
    <property type="match status" value="1"/>
</dbReference>
<gene>
    <name evidence="6" type="ORF">E9232_005739</name>
</gene>
<dbReference type="Gene3D" id="1.10.10.60">
    <property type="entry name" value="Homeodomain-like"/>
    <property type="match status" value="1"/>
</dbReference>
<keyword evidence="1" id="KW-0805">Transcription regulation</keyword>
<name>A0ABU1JYU9_9PROT</name>
<evidence type="ECO:0000256" key="3">
    <source>
        <dbReference type="ARBA" id="ARBA00023163"/>
    </source>
</evidence>
<evidence type="ECO:0000256" key="1">
    <source>
        <dbReference type="ARBA" id="ARBA00023015"/>
    </source>
</evidence>
<dbReference type="RefSeq" id="WP_309799939.1">
    <property type="nucleotide sequence ID" value="NZ_JAVDPW010000011.1"/>
</dbReference>
<feature type="domain" description="HTH tetR-type" evidence="5">
    <location>
        <begin position="17"/>
        <end position="77"/>
    </location>
</feature>
<dbReference type="EMBL" id="JAVDPW010000011">
    <property type="protein sequence ID" value="MDR6293189.1"/>
    <property type="molecule type" value="Genomic_DNA"/>
</dbReference>
<dbReference type="Pfam" id="PF00440">
    <property type="entry name" value="TetR_N"/>
    <property type="match status" value="1"/>
</dbReference>
<dbReference type="InterPro" id="IPR036271">
    <property type="entry name" value="Tet_transcr_reg_TetR-rel_C_sf"/>
</dbReference>
<dbReference type="Pfam" id="PF16925">
    <property type="entry name" value="TetR_C_13"/>
    <property type="match status" value="1"/>
</dbReference>
<reference evidence="6 7" key="1">
    <citation type="submission" date="2023-07" db="EMBL/GenBank/DDBJ databases">
        <title>Sorghum-associated microbial communities from plants grown in Nebraska, USA.</title>
        <authorList>
            <person name="Schachtman D."/>
        </authorList>
    </citation>
    <scope>NUCLEOTIDE SEQUENCE [LARGE SCALE GENOMIC DNA]</scope>
    <source>
        <strain evidence="6 7">584</strain>
    </source>
</reference>